<evidence type="ECO:0000313" key="3">
    <source>
        <dbReference type="EMBL" id="RBP26475.1"/>
    </source>
</evidence>
<keyword evidence="2" id="KW-0812">Transmembrane</keyword>
<dbReference type="Proteomes" id="UP000252995">
    <property type="component" value="Unassembled WGS sequence"/>
</dbReference>
<dbReference type="Gene3D" id="1.10.287.470">
    <property type="entry name" value="Helix hairpin bin"/>
    <property type="match status" value="2"/>
</dbReference>
<dbReference type="Gene3D" id="2.40.30.170">
    <property type="match status" value="1"/>
</dbReference>
<dbReference type="AlphaFoldDB" id="A0A366GHL8"/>
<feature type="coiled-coil region" evidence="1">
    <location>
        <begin position="88"/>
        <end position="143"/>
    </location>
</feature>
<reference evidence="3 4" key="1">
    <citation type="submission" date="2018-06" db="EMBL/GenBank/DDBJ databases">
        <title>Freshwater and sediment microbial communities from various areas in North America, analyzing microbe dynamics in response to fracking.</title>
        <authorList>
            <person name="Lamendella R."/>
        </authorList>
    </citation>
    <scope>NUCLEOTIDE SEQUENCE [LARGE SCALE GENOMIC DNA]</scope>
    <source>
        <strain evidence="3 4">114J</strain>
    </source>
</reference>
<dbReference type="GO" id="GO:0005886">
    <property type="term" value="C:plasma membrane"/>
    <property type="evidence" value="ECO:0007669"/>
    <property type="project" value="TreeGrafter"/>
</dbReference>
<organism evidence="3 4">
    <name type="scientific">Marinobacter pelagius</name>
    <dbReference type="NCBI Taxonomy" id="379482"/>
    <lineage>
        <taxon>Bacteria</taxon>
        <taxon>Pseudomonadati</taxon>
        <taxon>Pseudomonadota</taxon>
        <taxon>Gammaproteobacteria</taxon>
        <taxon>Pseudomonadales</taxon>
        <taxon>Marinobacteraceae</taxon>
        <taxon>Marinobacter</taxon>
    </lineage>
</organism>
<feature type="transmembrane region" description="Helical" evidence="2">
    <location>
        <begin position="7"/>
        <end position="26"/>
    </location>
</feature>
<protein>
    <submittedName>
        <fullName evidence="3">HlyD family secretion protein</fullName>
    </submittedName>
</protein>
<proteinExistence type="predicted"/>
<keyword evidence="1" id="KW-0175">Coiled coil</keyword>
<dbReference type="SUPFAM" id="SSF111369">
    <property type="entry name" value="HlyD-like secretion proteins"/>
    <property type="match status" value="2"/>
</dbReference>
<evidence type="ECO:0000313" key="4">
    <source>
        <dbReference type="Proteomes" id="UP000252995"/>
    </source>
</evidence>
<keyword evidence="2" id="KW-1133">Transmembrane helix</keyword>
<dbReference type="PANTHER" id="PTHR30438:SF2">
    <property type="entry name" value="MEMBRANE PROTEIN"/>
    <property type="match status" value="1"/>
</dbReference>
<accession>A0A366GHL8</accession>
<evidence type="ECO:0000256" key="1">
    <source>
        <dbReference type="SAM" id="Coils"/>
    </source>
</evidence>
<dbReference type="FunFam" id="2.40.50.100:FF:000077">
    <property type="entry name" value="Glycoside hydrolase family 43"/>
    <property type="match status" value="1"/>
</dbReference>
<dbReference type="RefSeq" id="WP_240342703.1">
    <property type="nucleotide sequence ID" value="NZ_QNRO01000018.1"/>
</dbReference>
<sequence>MKKFIKAGIRGIAAAIVIGLGVWAWWHFQPQDLPDGFAAGNGRIEAVEIDIAAKTAGRIREILVNEGDFVRAGQVLAKMDTAVLEAQLREAEAQLQRALIGIETAQSLVTQREAERQAAEAFIAQRKAELDAAQKRLARTRELASKNAASEAQLDDDRAAAAAAKAAVGAAEAQAAAAQAAIGRARSDVIAAEASVEAARATLQRIQADIDDSVLKSPRDGRVQYRVAQPGEVLSPGGVVLNMVDLTDVYMTFFLPTEQAGRIALGAEARLVLDAAPQYVVPAEISFVADVAQFTPKTVETQEERQKLMFRIKTRIAPDLLREHLLQVKTGLPGMAYVQLDPRVDWPPELQTRLPQ</sequence>
<dbReference type="Gene3D" id="2.40.50.100">
    <property type="match status" value="1"/>
</dbReference>
<gene>
    <name evidence="3" type="ORF">DET50_11857</name>
</gene>
<keyword evidence="2" id="KW-0472">Membrane</keyword>
<dbReference type="EMBL" id="QNRO01000018">
    <property type="protein sequence ID" value="RBP26475.1"/>
    <property type="molecule type" value="Genomic_DNA"/>
</dbReference>
<name>A0A366GHL8_9GAMM</name>
<evidence type="ECO:0000256" key="2">
    <source>
        <dbReference type="SAM" id="Phobius"/>
    </source>
</evidence>
<comment type="caution">
    <text evidence="3">The sequence shown here is derived from an EMBL/GenBank/DDBJ whole genome shotgun (WGS) entry which is preliminary data.</text>
</comment>
<dbReference type="PANTHER" id="PTHR30438">
    <property type="entry name" value="36 KDA ANTIGEN-RELATED"/>
    <property type="match status" value="1"/>
</dbReference>
<dbReference type="PRINTS" id="PR01490">
    <property type="entry name" value="RTXTOXIND"/>
</dbReference>